<dbReference type="Gene3D" id="3.30.360.10">
    <property type="entry name" value="Dihydrodipicolinate Reductase, domain 2"/>
    <property type="match status" value="1"/>
</dbReference>
<reference evidence="3" key="1">
    <citation type="submission" date="2022-10" db="EMBL/GenBank/DDBJ databases">
        <title>WGS of marine actinomycetes from Thailand.</title>
        <authorList>
            <person name="Thawai C."/>
        </authorList>
    </citation>
    <scope>NUCLEOTIDE SEQUENCE</scope>
    <source>
        <strain evidence="3">SW21</strain>
    </source>
</reference>
<feature type="domain" description="Gfo/Idh/MocA-like oxidoreductase N-terminal" evidence="1">
    <location>
        <begin position="3"/>
        <end position="119"/>
    </location>
</feature>
<dbReference type="GO" id="GO:0000166">
    <property type="term" value="F:nucleotide binding"/>
    <property type="evidence" value="ECO:0007669"/>
    <property type="project" value="InterPro"/>
</dbReference>
<dbReference type="InterPro" id="IPR036291">
    <property type="entry name" value="NAD(P)-bd_dom_sf"/>
</dbReference>
<dbReference type="InterPro" id="IPR051450">
    <property type="entry name" value="Gfo/Idh/MocA_Oxidoreductases"/>
</dbReference>
<sequence length="343" mass="36443">MLHAAIVGMGWWGRTVLDAMSDSAEVRTVMAVDPAPAALHFAQERGLATTTDFATALSSPHVDAVVLCTPHQQHHEQVIAAAQAGKHVFCEKPFSMDLNGAESMVRAAEAAGVHLGIGHEKRFEPGVQYLNDRYRVGDIGTGLVLEANFSQNKFLALPADNWRLSVEHAPAGPLSATGIHLVDLAVALFGWPDRVWARLATMATPFANGDTLSITIGFPSGATALLTAILTTPFMGRLCLLGSEGRIEVLDRAHPEDPKGWNVTLTRHDGSATQLSYPAMSAVRANLEAFARHATSGEAYPFTTEQILATAATTEAIMTSIATDSVCRVARSAHTSSPQTTGA</sequence>
<dbReference type="Proteomes" id="UP001143347">
    <property type="component" value="Unassembled WGS sequence"/>
</dbReference>
<keyword evidence="4" id="KW-1185">Reference proteome</keyword>
<dbReference type="SUPFAM" id="SSF51735">
    <property type="entry name" value="NAD(P)-binding Rossmann-fold domains"/>
    <property type="match status" value="1"/>
</dbReference>
<accession>A0A9X3D3S2</accession>
<dbReference type="InterPro" id="IPR055170">
    <property type="entry name" value="GFO_IDH_MocA-like_dom"/>
</dbReference>
<comment type="caution">
    <text evidence="3">The sequence shown here is derived from an EMBL/GenBank/DDBJ whole genome shotgun (WGS) entry which is preliminary data.</text>
</comment>
<evidence type="ECO:0000259" key="1">
    <source>
        <dbReference type="Pfam" id="PF01408"/>
    </source>
</evidence>
<proteinExistence type="predicted"/>
<dbReference type="Pfam" id="PF01408">
    <property type="entry name" value="GFO_IDH_MocA"/>
    <property type="match status" value="1"/>
</dbReference>
<name>A0A9X3D3S2_9ACTN</name>
<protein>
    <submittedName>
        <fullName evidence="3">Gfo/Idh/MocA family oxidoreductase</fullName>
    </submittedName>
</protein>
<dbReference type="EMBL" id="JAPKFM010000003">
    <property type="protein sequence ID" value="MCX2963226.1"/>
    <property type="molecule type" value="Genomic_DNA"/>
</dbReference>
<dbReference type="AlphaFoldDB" id="A0A9X3D3S2"/>
<evidence type="ECO:0000313" key="3">
    <source>
        <dbReference type="EMBL" id="MCX2963226.1"/>
    </source>
</evidence>
<dbReference type="PANTHER" id="PTHR43377:SF1">
    <property type="entry name" value="BILIVERDIN REDUCTASE A"/>
    <property type="match status" value="1"/>
</dbReference>
<dbReference type="PANTHER" id="PTHR43377">
    <property type="entry name" value="BILIVERDIN REDUCTASE A"/>
    <property type="match status" value="1"/>
</dbReference>
<dbReference type="Gene3D" id="3.40.50.720">
    <property type="entry name" value="NAD(P)-binding Rossmann-like Domain"/>
    <property type="match status" value="1"/>
</dbReference>
<dbReference type="Pfam" id="PF22725">
    <property type="entry name" value="GFO_IDH_MocA_C3"/>
    <property type="match status" value="1"/>
</dbReference>
<dbReference type="InterPro" id="IPR000683">
    <property type="entry name" value="Gfo/Idh/MocA-like_OxRdtase_N"/>
</dbReference>
<dbReference type="RefSeq" id="WP_266060274.1">
    <property type="nucleotide sequence ID" value="NZ_JAPKFM010000003.1"/>
</dbReference>
<evidence type="ECO:0000313" key="4">
    <source>
        <dbReference type="Proteomes" id="UP001143347"/>
    </source>
</evidence>
<organism evidence="3 4">
    <name type="scientific">Gordonia aquimaris</name>
    <dbReference type="NCBI Taxonomy" id="2984863"/>
    <lineage>
        <taxon>Bacteria</taxon>
        <taxon>Bacillati</taxon>
        <taxon>Actinomycetota</taxon>
        <taxon>Actinomycetes</taxon>
        <taxon>Mycobacteriales</taxon>
        <taxon>Gordoniaceae</taxon>
        <taxon>Gordonia</taxon>
    </lineage>
</organism>
<gene>
    <name evidence="3" type="ORF">OSB52_03875</name>
</gene>
<evidence type="ECO:0000259" key="2">
    <source>
        <dbReference type="Pfam" id="PF22725"/>
    </source>
</evidence>
<dbReference type="SUPFAM" id="SSF55347">
    <property type="entry name" value="Glyceraldehyde-3-phosphate dehydrogenase-like, C-terminal domain"/>
    <property type="match status" value="1"/>
</dbReference>
<feature type="domain" description="GFO/IDH/MocA-like oxidoreductase" evidence="2">
    <location>
        <begin position="128"/>
        <end position="248"/>
    </location>
</feature>